<evidence type="ECO:0000259" key="10">
    <source>
        <dbReference type="PROSITE" id="PS50114"/>
    </source>
</evidence>
<feature type="compositionally biased region" description="Acidic residues" evidence="9">
    <location>
        <begin position="186"/>
        <end position="197"/>
    </location>
</feature>
<feature type="compositionally biased region" description="Low complexity" evidence="9">
    <location>
        <begin position="393"/>
        <end position="408"/>
    </location>
</feature>
<dbReference type="STRING" id="1220926.S2J820"/>
<dbReference type="FunFam" id="3.30.50.10:FF:000007">
    <property type="entry name" value="Nitrogen regulatory AreA, N-terminal"/>
    <property type="match status" value="1"/>
</dbReference>
<keyword evidence="2" id="KW-0479">Metal-binding</keyword>
<feature type="region of interest" description="Disordered" evidence="9">
    <location>
        <begin position="1"/>
        <end position="28"/>
    </location>
</feature>
<keyword evidence="7" id="KW-0539">Nucleus</keyword>
<accession>S2J820</accession>
<feature type="domain" description="GATA-type" evidence="10">
    <location>
        <begin position="124"/>
        <end position="177"/>
    </location>
</feature>
<evidence type="ECO:0000313" key="11">
    <source>
        <dbReference type="EMBL" id="EPB85799.1"/>
    </source>
</evidence>
<dbReference type="eggNOG" id="KOG1601">
    <property type="taxonomic scope" value="Eukaryota"/>
</dbReference>
<dbReference type="GO" id="GO:0000978">
    <property type="term" value="F:RNA polymerase II cis-regulatory region sequence-specific DNA binding"/>
    <property type="evidence" value="ECO:0007669"/>
    <property type="project" value="TreeGrafter"/>
</dbReference>
<feature type="compositionally biased region" description="Low complexity" evidence="9">
    <location>
        <begin position="214"/>
        <end position="230"/>
    </location>
</feature>
<keyword evidence="6" id="KW-0804">Transcription</keyword>
<evidence type="ECO:0000256" key="1">
    <source>
        <dbReference type="ARBA" id="ARBA00004123"/>
    </source>
</evidence>
<keyword evidence="12" id="KW-1185">Reference proteome</keyword>
<feature type="compositionally biased region" description="Low complexity" evidence="9">
    <location>
        <begin position="289"/>
        <end position="316"/>
    </location>
</feature>
<dbReference type="PROSITE" id="PS00344">
    <property type="entry name" value="GATA_ZN_FINGER_1"/>
    <property type="match status" value="2"/>
</dbReference>
<dbReference type="InParanoid" id="S2J820"/>
<evidence type="ECO:0000256" key="4">
    <source>
        <dbReference type="ARBA" id="ARBA00022833"/>
    </source>
</evidence>
<keyword evidence="5" id="KW-0805">Transcription regulation</keyword>
<sequence length="525" mass="57743">METLTPIKQDTSNNTASPPPPSLTKKVDTVSATECANCGTTTTPLWRRGPNGETICNACGLYLKARNTLRPPTLKRTVHKKAVNPAEQKNDCGGGTCPGGGQCNGTGGSTSCAGCPAFNQHQVNRQALICANCRTTTTPLWRRDEQGNTICNACGLYYKLHNVHRPVSMKRSVIKRRKRIIVAQGSDEEELDDEDDSLSQTSSMSTPQPPSQLPLPASSLSHPSNPPNNTQQHNQKMTHPVPEIEDYVVLKKKKLMELPKKKQQHYLLSSPTGHSAFLRSTPTSPPSLPSSSSQPYTHNTPVATSAVTASPSAPTSLSDKMYHQQQSYHQQHQAQHSQSPQPPPPQQQRNNSPLFSKPYPENQSTTTKSFLPPISSERQSYRLESLFGRRDSASSASSSVNTNNTLPPLSLPPLTPPSSQSQQQHTHHQPRQSMSPIQLSQQQPSPPHQLPPQQQQLPPPPQQHHHQNNGYELADFDQALDRLEHLRRQVRPEQSYALSQLTQSLSDLASKAEAILSLDSLAYGR</sequence>
<reference evidence="12" key="1">
    <citation type="submission" date="2013-05" db="EMBL/GenBank/DDBJ databases">
        <title>The Genome sequence of Mucor circinelloides f. circinelloides 1006PhL.</title>
        <authorList>
            <consortium name="The Broad Institute Genomics Platform"/>
            <person name="Cuomo C."/>
            <person name="Earl A."/>
            <person name="Findley K."/>
            <person name="Lee S.C."/>
            <person name="Walker B."/>
            <person name="Young S."/>
            <person name="Zeng Q."/>
            <person name="Gargeya S."/>
            <person name="Fitzgerald M."/>
            <person name="Haas B."/>
            <person name="Abouelleil A."/>
            <person name="Allen A.W."/>
            <person name="Alvarado L."/>
            <person name="Arachchi H.M."/>
            <person name="Berlin A.M."/>
            <person name="Chapman S.B."/>
            <person name="Gainer-Dewar J."/>
            <person name="Goldberg J."/>
            <person name="Griggs A."/>
            <person name="Gujja S."/>
            <person name="Hansen M."/>
            <person name="Howarth C."/>
            <person name="Imamovic A."/>
            <person name="Ireland A."/>
            <person name="Larimer J."/>
            <person name="McCowan C."/>
            <person name="Murphy C."/>
            <person name="Pearson M."/>
            <person name="Poon T.W."/>
            <person name="Priest M."/>
            <person name="Roberts A."/>
            <person name="Saif S."/>
            <person name="Shea T."/>
            <person name="Sisk P."/>
            <person name="Sykes S."/>
            <person name="Wortman J."/>
            <person name="Nusbaum C."/>
            <person name="Birren B."/>
        </authorList>
    </citation>
    <scope>NUCLEOTIDE SEQUENCE [LARGE SCALE GENOMIC DNA]</scope>
    <source>
        <strain evidence="12">1006PhL</strain>
    </source>
</reference>
<dbReference type="GO" id="GO:0008270">
    <property type="term" value="F:zinc ion binding"/>
    <property type="evidence" value="ECO:0007669"/>
    <property type="project" value="UniProtKB-KW"/>
</dbReference>
<evidence type="ECO:0000313" key="12">
    <source>
        <dbReference type="Proteomes" id="UP000014254"/>
    </source>
</evidence>
<dbReference type="GO" id="GO:0005634">
    <property type="term" value="C:nucleus"/>
    <property type="evidence" value="ECO:0007669"/>
    <property type="project" value="UniProtKB-SubCell"/>
</dbReference>
<feature type="compositionally biased region" description="Polar residues" evidence="9">
    <location>
        <begin position="1"/>
        <end position="16"/>
    </location>
</feature>
<keyword evidence="3 8" id="KW-0863">Zinc-finger</keyword>
<dbReference type="InterPro" id="IPR000679">
    <property type="entry name" value="Znf_GATA"/>
</dbReference>
<dbReference type="VEuPathDB" id="FungiDB:HMPREF1544_07381"/>
<dbReference type="PRINTS" id="PR00619">
    <property type="entry name" value="GATAZNFINGER"/>
</dbReference>
<dbReference type="GO" id="GO:0000122">
    <property type="term" value="P:negative regulation of transcription by RNA polymerase II"/>
    <property type="evidence" value="ECO:0007669"/>
    <property type="project" value="TreeGrafter"/>
</dbReference>
<dbReference type="CDD" id="cd00202">
    <property type="entry name" value="ZnF_GATA"/>
    <property type="match status" value="2"/>
</dbReference>
<dbReference type="Proteomes" id="UP000014254">
    <property type="component" value="Unassembled WGS sequence"/>
</dbReference>
<dbReference type="AlphaFoldDB" id="S2J820"/>
<evidence type="ECO:0000256" key="2">
    <source>
        <dbReference type="ARBA" id="ARBA00022723"/>
    </source>
</evidence>
<evidence type="ECO:0000256" key="7">
    <source>
        <dbReference type="ARBA" id="ARBA00023242"/>
    </source>
</evidence>
<feature type="compositionally biased region" description="Low complexity" evidence="9">
    <location>
        <begin position="432"/>
        <end position="443"/>
    </location>
</feature>
<dbReference type="InterPro" id="IPR013088">
    <property type="entry name" value="Znf_NHR/GATA"/>
</dbReference>
<dbReference type="EMBL" id="KE124003">
    <property type="protein sequence ID" value="EPB85799.1"/>
    <property type="molecule type" value="Genomic_DNA"/>
</dbReference>
<gene>
    <name evidence="11" type="ORF">HMPREF1544_07381</name>
</gene>
<dbReference type="SMART" id="SM00401">
    <property type="entry name" value="ZnF_GATA"/>
    <property type="match status" value="2"/>
</dbReference>
<feature type="region of interest" description="Disordered" evidence="9">
    <location>
        <begin position="272"/>
        <end position="468"/>
    </location>
</feature>
<feature type="domain" description="GATA-type" evidence="10">
    <location>
        <begin position="29"/>
        <end position="82"/>
    </location>
</feature>
<evidence type="ECO:0000256" key="3">
    <source>
        <dbReference type="ARBA" id="ARBA00022771"/>
    </source>
</evidence>
<comment type="subcellular location">
    <subcellularLocation>
        <location evidence="1">Nucleus</location>
    </subcellularLocation>
</comment>
<dbReference type="SUPFAM" id="SSF57716">
    <property type="entry name" value="Glucocorticoid receptor-like (DNA-binding domain)"/>
    <property type="match status" value="2"/>
</dbReference>
<evidence type="ECO:0000256" key="9">
    <source>
        <dbReference type="SAM" id="MobiDB-lite"/>
    </source>
</evidence>
<organism evidence="11 12">
    <name type="scientific">Mucor circinelloides f. circinelloides (strain 1006PhL)</name>
    <name type="common">Mucormycosis agent</name>
    <name type="synonym">Calyptromyces circinelloides</name>
    <dbReference type="NCBI Taxonomy" id="1220926"/>
    <lineage>
        <taxon>Eukaryota</taxon>
        <taxon>Fungi</taxon>
        <taxon>Fungi incertae sedis</taxon>
        <taxon>Mucoromycota</taxon>
        <taxon>Mucoromycotina</taxon>
        <taxon>Mucoromycetes</taxon>
        <taxon>Mucorales</taxon>
        <taxon>Mucorineae</taxon>
        <taxon>Mucoraceae</taxon>
        <taxon>Mucor</taxon>
    </lineage>
</organism>
<name>S2J820_MUCC1</name>
<protein>
    <recommendedName>
        <fullName evidence="10">GATA-type domain-containing protein</fullName>
    </recommendedName>
</protein>
<dbReference type="PANTHER" id="PTHR10071">
    <property type="entry name" value="TRANSCRIPTION FACTOR GATA FAMILY MEMBER"/>
    <property type="match status" value="1"/>
</dbReference>
<dbReference type="PANTHER" id="PTHR10071:SF335">
    <property type="entry name" value="IRON-SENSING TRANSCRIPTIONAL REPRESSOR-RELATED"/>
    <property type="match status" value="1"/>
</dbReference>
<proteinExistence type="predicted"/>
<keyword evidence="4" id="KW-0862">Zinc</keyword>
<evidence type="ECO:0000256" key="8">
    <source>
        <dbReference type="PROSITE-ProRule" id="PRU00094"/>
    </source>
</evidence>
<dbReference type="PROSITE" id="PS50114">
    <property type="entry name" value="GATA_ZN_FINGER_2"/>
    <property type="match status" value="2"/>
</dbReference>
<dbReference type="GO" id="GO:0000981">
    <property type="term" value="F:DNA-binding transcription factor activity, RNA polymerase II-specific"/>
    <property type="evidence" value="ECO:0007669"/>
    <property type="project" value="TreeGrafter"/>
</dbReference>
<dbReference type="InterPro" id="IPR039355">
    <property type="entry name" value="Transcription_factor_GATA"/>
</dbReference>
<dbReference type="OrthoDB" id="515401at2759"/>
<dbReference type="GO" id="GO:0045944">
    <property type="term" value="P:positive regulation of transcription by RNA polymerase II"/>
    <property type="evidence" value="ECO:0007669"/>
    <property type="project" value="TreeGrafter"/>
</dbReference>
<dbReference type="Gene3D" id="3.30.50.10">
    <property type="entry name" value="Erythroid Transcription Factor GATA-1, subunit A"/>
    <property type="match status" value="2"/>
</dbReference>
<evidence type="ECO:0000256" key="6">
    <source>
        <dbReference type="ARBA" id="ARBA00023163"/>
    </source>
</evidence>
<dbReference type="OMA" id="PPMEDTH"/>
<feature type="region of interest" description="Disordered" evidence="9">
    <location>
        <begin position="185"/>
        <end position="242"/>
    </location>
</feature>
<feature type="compositionally biased region" description="Low complexity" evidence="9">
    <location>
        <begin position="323"/>
        <end position="339"/>
    </location>
</feature>
<dbReference type="Pfam" id="PF00320">
    <property type="entry name" value="GATA"/>
    <property type="match status" value="2"/>
</dbReference>
<evidence type="ECO:0000256" key="5">
    <source>
        <dbReference type="ARBA" id="ARBA00023015"/>
    </source>
</evidence>